<dbReference type="InterPro" id="IPR003661">
    <property type="entry name" value="HisK_dim/P_dom"/>
</dbReference>
<gene>
    <name evidence="14" type="ORF">DN052_15630</name>
</gene>
<dbReference type="PANTHER" id="PTHR45436:SF15">
    <property type="entry name" value="SENSOR HISTIDINE KINASE CUSS"/>
    <property type="match status" value="1"/>
</dbReference>
<evidence type="ECO:0000259" key="13">
    <source>
        <dbReference type="PROSITE" id="PS50885"/>
    </source>
</evidence>
<dbReference type="CDD" id="cd00075">
    <property type="entry name" value="HATPase"/>
    <property type="match status" value="1"/>
</dbReference>
<keyword evidence="5" id="KW-0808">Transferase</keyword>
<proteinExistence type="predicted"/>
<evidence type="ECO:0000313" key="14">
    <source>
        <dbReference type="EMBL" id="PZD79953.1"/>
    </source>
</evidence>
<dbReference type="SUPFAM" id="SSF55874">
    <property type="entry name" value="ATPase domain of HSP90 chaperone/DNA topoisomerase II/histidine kinase"/>
    <property type="match status" value="1"/>
</dbReference>
<dbReference type="Pfam" id="PF00512">
    <property type="entry name" value="HisKA"/>
    <property type="match status" value="1"/>
</dbReference>
<dbReference type="SMART" id="SM00387">
    <property type="entry name" value="HATPase_c"/>
    <property type="match status" value="1"/>
</dbReference>
<feature type="domain" description="HAMP" evidence="13">
    <location>
        <begin position="165"/>
        <end position="217"/>
    </location>
</feature>
<dbReference type="AlphaFoldDB" id="A0A2W1K0F4"/>
<evidence type="ECO:0000256" key="1">
    <source>
        <dbReference type="ARBA" id="ARBA00000085"/>
    </source>
</evidence>
<dbReference type="OrthoDB" id="5297838at2"/>
<dbReference type="Pfam" id="PF02518">
    <property type="entry name" value="HATPase_c"/>
    <property type="match status" value="1"/>
</dbReference>
<evidence type="ECO:0000256" key="11">
    <source>
        <dbReference type="SAM" id="Phobius"/>
    </source>
</evidence>
<dbReference type="InterPro" id="IPR003594">
    <property type="entry name" value="HATPase_dom"/>
</dbReference>
<dbReference type="InterPro" id="IPR004358">
    <property type="entry name" value="Sig_transdc_His_kin-like_C"/>
</dbReference>
<protein>
    <recommendedName>
        <fullName evidence="3">histidine kinase</fullName>
        <ecNumber evidence="3">2.7.13.3</ecNumber>
    </recommendedName>
</protein>
<evidence type="ECO:0000256" key="3">
    <source>
        <dbReference type="ARBA" id="ARBA00012438"/>
    </source>
</evidence>
<dbReference type="Gene3D" id="1.10.287.130">
    <property type="match status" value="1"/>
</dbReference>
<evidence type="ECO:0000256" key="9">
    <source>
        <dbReference type="ARBA" id="ARBA00023012"/>
    </source>
</evidence>
<feature type="transmembrane region" description="Helical" evidence="11">
    <location>
        <begin position="12"/>
        <end position="33"/>
    </location>
</feature>
<dbReference type="InterPro" id="IPR050428">
    <property type="entry name" value="TCS_sensor_his_kinase"/>
</dbReference>
<evidence type="ECO:0000256" key="6">
    <source>
        <dbReference type="ARBA" id="ARBA00022692"/>
    </source>
</evidence>
<evidence type="ECO:0000256" key="8">
    <source>
        <dbReference type="ARBA" id="ARBA00022989"/>
    </source>
</evidence>
<dbReference type="GO" id="GO:0000155">
    <property type="term" value="F:phosphorelay sensor kinase activity"/>
    <property type="evidence" value="ECO:0007669"/>
    <property type="project" value="InterPro"/>
</dbReference>
<dbReference type="CDD" id="cd00082">
    <property type="entry name" value="HisKA"/>
    <property type="match status" value="1"/>
</dbReference>
<dbReference type="OMA" id="KYGGHLE"/>
<accession>A0A2W1K0F4</accession>
<dbReference type="InterPro" id="IPR003660">
    <property type="entry name" value="HAMP_dom"/>
</dbReference>
<dbReference type="PROSITE" id="PS50109">
    <property type="entry name" value="HIS_KIN"/>
    <property type="match status" value="1"/>
</dbReference>
<comment type="caution">
    <text evidence="14">The sequence shown here is derived from an EMBL/GenBank/DDBJ whole genome shotgun (WGS) entry which is preliminary data.</text>
</comment>
<evidence type="ECO:0000256" key="10">
    <source>
        <dbReference type="ARBA" id="ARBA00023136"/>
    </source>
</evidence>
<dbReference type="GeneID" id="65281173"/>
<evidence type="ECO:0000256" key="5">
    <source>
        <dbReference type="ARBA" id="ARBA00022679"/>
    </source>
</evidence>
<dbReference type="Gene3D" id="3.30.565.10">
    <property type="entry name" value="Histidine kinase-like ATPase, C-terminal domain"/>
    <property type="match status" value="1"/>
</dbReference>
<evidence type="ECO:0000259" key="12">
    <source>
        <dbReference type="PROSITE" id="PS50109"/>
    </source>
</evidence>
<sequence>MKSSLQGRLSIGLSIAIVCMGLFAGLASFFLALNEAQDYQDASLQQIAALVPPQIWRNTYRYGREPVDVDSDVRIVVEPLCLVNCQGVDVPLKLPPQLSSGFHTLAVNGQEWRVFVRRQGPDEALAVAQSTDLRSDAAIASARRTLLPLLFLVPLLIVFSHVIVRRSLAPIQSLAQAMDRQNADRPEPLSLEQVPGEIAPFLQAINRLLERIRILLEQERRFIADAAHELRTPLTALSLQVQNLERADSLSECQKRLLPLQSGLERSRHLLDQLLGLARQQTATSSFEPVDLAVIARQTVEDLYPLAEQKKIDFGLDASTALWVQGSAAAFYSLLRNAVDNALRYSPENSEVTVRAYQEGEYALLEVIDSGPGIPADEAERIFDPFYRIPGITGDGSGLGLTIVRAIAEQLGGQVILRSRCDQSGLHFIYRQKIV</sequence>
<dbReference type="PROSITE" id="PS50885">
    <property type="entry name" value="HAMP"/>
    <property type="match status" value="1"/>
</dbReference>
<comment type="catalytic activity">
    <reaction evidence="1">
        <text>ATP + protein L-histidine = ADP + protein N-phospho-L-histidine.</text>
        <dbReference type="EC" id="2.7.13.3"/>
    </reaction>
</comment>
<dbReference type="EMBL" id="QKQP01000012">
    <property type="protein sequence ID" value="PZD79953.1"/>
    <property type="molecule type" value="Genomic_DNA"/>
</dbReference>
<feature type="transmembrane region" description="Helical" evidence="11">
    <location>
        <begin position="145"/>
        <end position="164"/>
    </location>
</feature>
<keyword evidence="10 11" id="KW-0472">Membrane</keyword>
<keyword evidence="9" id="KW-0902">Two-component regulatory system</keyword>
<dbReference type="PRINTS" id="PR00344">
    <property type="entry name" value="BCTRLSENSOR"/>
</dbReference>
<dbReference type="Proteomes" id="UP000248886">
    <property type="component" value="Unassembled WGS sequence"/>
</dbReference>
<organism evidence="14 15">
    <name type="scientific">Acidithiobacillus ferrooxidans</name>
    <name type="common">Thiobacillus ferrooxidans</name>
    <dbReference type="NCBI Taxonomy" id="920"/>
    <lineage>
        <taxon>Bacteria</taxon>
        <taxon>Pseudomonadati</taxon>
        <taxon>Pseudomonadota</taxon>
        <taxon>Acidithiobacillia</taxon>
        <taxon>Acidithiobacillales</taxon>
        <taxon>Acidithiobacillaceae</taxon>
        <taxon>Acidithiobacillus</taxon>
    </lineage>
</organism>
<evidence type="ECO:0000313" key="15">
    <source>
        <dbReference type="Proteomes" id="UP000248886"/>
    </source>
</evidence>
<keyword evidence="4" id="KW-0597">Phosphoprotein</keyword>
<evidence type="ECO:0000256" key="7">
    <source>
        <dbReference type="ARBA" id="ARBA00022777"/>
    </source>
</evidence>
<dbReference type="InterPro" id="IPR005467">
    <property type="entry name" value="His_kinase_dom"/>
</dbReference>
<dbReference type="SUPFAM" id="SSF47384">
    <property type="entry name" value="Homodimeric domain of signal transducing histidine kinase"/>
    <property type="match status" value="1"/>
</dbReference>
<evidence type="ECO:0000256" key="2">
    <source>
        <dbReference type="ARBA" id="ARBA00004141"/>
    </source>
</evidence>
<dbReference type="PANTHER" id="PTHR45436">
    <property type="entry name" value="SENSOR HISTIDINE KINASE YKOH"/>
    <property type="match status" value="1"/>
</dbReference>
<dbReference type="SMART" id="SM00388">
    <property type="entry name" value="HisKA"/>
    <property type="match status" value="1"/>
</dbReference>
<name>A0A2W1K0F4_ACIFR</name>
<keyword evidence="7 14" id="KW-0418">Kinase</keyword>
<dbReference type="InterPro" id="IPR036097">
    <property type="entry name" value="HisK_dim/P_sf"/>
</dbReference>
<dbReference type="EC" id="2.7.13.3" evidence="3"/>
<keyword evidence="6 11" id="KW-0812">Transmembrane</keyword>
<dbReference type="RefSeq" id="WP_012536921.1">
    <property type="nucleotide sequence ID" value="NZ_AP025160.1"/>
</dbReference>
<evidence type="ECO:0000256" key="4">
    <source>
        <dbReference type="ARBA" id="ARBA00022553"/>
    </source>
</evidence>
<comment type="subcellular location">
    <subcellularLocation>
        <location evidence="2">Membrane</location>
        <topology evidence="2">Multi-pass membrane protein</topology>
    </subcellularLocation>
</comment>
<dbReference type="GO" id="GO:0005886">
    <property type="term" value="C:plasma membrane"/>
    <property type="evidence" value="ECO:0007669"/>
    <property type="project" value="TreeGrafter"/>
</dbReference>
<reference evidence="14 15" key="1">
    <citation type="submission" date="2018-06" db="EMBL/GenBank/DDBJ databases">
        <title>Draft sequence of Acidithiobacillus ferrooxidans CCM 4253.</title>
        <authorList>
            <person name="Moya-Beltran A."/>
            <person name="Castro M."/>
            <person name="Covarrubias P.C."/>
            <person name="Issotta F."/>
            <person name="Janiczek O."/>
            <person name="Mandl M."/>
            <person name="Kucera J."/>
            <person name="Quatrini R."/>
        </authorList>
    </citation>
    <scope>NUCLEOTIDE SEQUENCE [LARGE SCALE GENOMIC DNA]</scope>
    <source>
        <strain evidence="14 15">CCM 4253</strain>
    </source>
</reference>
<dbReference type="InterPro" id="IPR036890">
    <property type="entry name" value="HATPase_C_sf"/>
</dbReference>
<feature type="domain" description="Histidine kinase" evidence="12">
    <location>
        <begin position="225"/>
        <end position="435"/>
    </location>
</feature>
<keyword evidence="8 11" id="KW-1133">Transmembrane helix</keyword>